<dbReference type="GO" id="GO:0002098">
    <property type="term" value="P:tRNA wobble uridine modification"/>
    <property type="evidence" value="ECO:0007669"/>
    <property type="project" value="InterPro"/>
</dbReference>
<keyword evidence="3" id="KW-0489">Methyltransferase</keyword>
<comment type="caution">
    <text evidence="3">The sequence shown here is derived from an EMBL/GenBank/DDBJ whole genome shotgun (WGS) entry which is preliminary data.</text>
</comment>
<dbReference type="NCBIfam" id="TIGR00452">
    <property type="entry name" value="tRNA 5-methoxyuridine(34)/uridine 5-oxyacetic acid(34) synthase CmoB"/>
    <property type="match status" value="1"/>
</dbReference>
<dbReference type="SUPFAM" id="SSF53335">
    <property type="entry name" value="S-adenosyl-L-methionine-dependent methyltransferases"/>
    <property type="match status" value="1"/>
</dbReference>
<keyword evidence="1" id="KW-0808">Transferase</keyword>
<dbReference type="EMBL" id="AAEW02000014">
    <property type="protein sequence ID" value="EAT15087.1"/>
    <property type="molecule type" value="Genomic_DNA"/>
</dbReference>
<dbReference type="NCBIfam" id="NF011650">
    <property type="entry name" value="PRK15068.1"/>
    <property type="match status" value="1"/>
</dbReference>
<proteinExistence type="inferred from homology"/>
<sequence length="326" mass="37546">MFEEIDKLIAAIAQGEEPVWAQSLTEFVEKKRQFLLRDRKSQAYLQLLENIPDNLKLEADLDRDWVSIGKAGELPADQDQKIQHALFGLRPWRKGPFKILGTEVDTEWVSYLKWNRLKEQIAPLQGRRILDVGSSSGYYLFRMLAADPKLVVGLEPYQTFYFQYCLLQKLLKQPCCYTLPGKFEELPEMTGCFDTLFHMGVLYHVRSPLDTLTRIRRTLRRGGELVLETLVIPGEEQVALTPSDRYAKMNNVFFLPTVNGLANWLARAGFTKIRCIDVTRTTSEEQRKTPWIQTESLADFLDPQDALKTIEGYPAPRRALMLAEVK</sequence>
<dbReference type="OrthoDB" id="9765084at2"/>
<evidence type="ECO:0000313" key="4">
    <source>
        <dbReference type="Proteomes" id="UP000005695"/>
    </source>
</evidence>
<reference evidence="3" key="2">
    <citation type="submission" date="2006-05" db="EMBL/GenBank/DDBJ databases">
        <title>Sequencing of the draft genome and assembly of Desulfuromonas acetoxidans DSM 684.</title>
        <authorList>
            <consortium name="US DOE Joint Genome Institute (JGI-PGF)"/>
            <person name="Copeland A."/>
            <person name="Lucas S."/>
            <person name="Lapidus A."/>
            <person name="Barry K."/>
            <person name="Detter J.C."/>
            <person name="Glavina del Rio T."/>
            <person name="Hammon N."/>
            <person name="Israni S."/>
            <person name="Dalin E."/>
            <person name="Tice H."/>
            <person name="Bruce D."/>
            <person name="Pitluck S."/>
            <person name="Richardson P."/>
        </authorList>
    </citation>
    <scope>NUCLEOTIDE SEQUENCE [LARGE SCALE GENOMIC DNA]</scope>
    <source>
        <strain evidence="3">DSM 684</strain>
    </source>
</reference>
<name>Q1JXQ6_DESA6</name>
<gene>
    <name evidence="3" type="ORF">Dace_1164</name>
</gene>
<dbReference type="Proteomes" id="UP000005695">
    <property type="component" value="Unassembled WGS sequence"/>
</dbReference>
<dbReference type="Pfam" id="PF08003">
    <property type="entry name" value="Methyltransf_9"/>
    <property type="match status" value="1"/>
</dbReference>
<dbReference type="GO" id="GO:0032259">
    <property type="term" value="P:methylation"/>
    <property type="evidence" value="ECO:0007669"/>
    <property type="project" value="UniProtKB-KW"/>
</dbReference>
<dbReference type="GO" id="GO:0016765">
    <property type="term" value="F:transferase activity, transferring alkyl or aryl (other than methyl) groups"/>
    <property type="evidence" value="ECO:0007669"/>
    <property type="project" value="InterPro"/>
</dbReference>
<dbReference type="InterPro" id="IPR029063">
    <property type="entry name" value="SAM-dependent_MTases_sf"/>
</dbReference>
<protein>
    <submittedName>
        <fullName evidence="3">Methyltransferase, putative</fullName>
    </submittedName>
</protein>
<dbReference type="InterPro" id="IPR010017">
    <property type="entry name" value="CmoB"/>
</dbReference>
<organism evidence="3 4">
    <name type="scientific">Desulfuromonas acetoxidans (strain DSM 684 / 11070)</name>
    <dbReference type="NCBI Taxonomy" id="281689"/>
    <lineage>
        <taxon>Bacteria</taxon>
        <taxon>Pseudomonadati</taxon>
        <taxon>Thermodesulfobacteriota</taxon>
        <taxon>Desulfuromonadia</taxon>
        <taxon>Desulfuromonadales</taxon>
        <taxon>Desulfuromonadaceae</taxon>
        <taxon>Desulfuromonas</taxon>
    </lineage>
</organism>
<dbReference type="HAMAP" id="MF_01590">
    <property type="entry name" value="tRNA_carboxymethyltr_CmoB"/>
    <property type="match status" value="1"/>
</dbReference>
<accession>Q1JXQ6</accession>
<keyword evidence="2" id="KW-0819">tRNA processing</keyword>
<dbReference type="GO" id="GO:0008168">
    <property type="term" value="F:methyltransferase activity"/>
    <property type="evidence" value="ECO:0007669"/>
    <property type="project" value="UniProtKB-KW"/>
</dbReference>
<dbReference type="InterPro" id="IPR027555">
    <property type="entry name" value="Mo5U34_MeTrfas-like"/>
</dbReference>
<evidence type="ECO:0000256" key="2">
    <source>
        <dbReference type="ARBA" id="ARBA00022694"/>
    </source>
</evidence>
<keyword evidence="4" id="KW-1185">Reference proteome</keyword>
<evidence type="ECO:0000256" key="1">
    <source>
        <dbReference type="ARBA" id="ARBA00022679"/>
    </source>
</evidence>
<dbReference type="RefSeq" id="WP_006001689.1">
    <property type="nucleotide sequence ID" value="NZ_AAEW02000014.1"/>
</dbReference>
<dbReference type="AlphaFoldDB" id="Q1JXQ6"/>
<evidence type="ECO:0000313" key="3">
    <source>
        <dbReference type="EMBL" id="EAT15087.1"/>
    </source>
</evidence>
<reference evidence="3" key="1">
    <citation type="submission" date="2006-05" db="EMBL/GenBank/DDBJ databases">
        <title>Annotation of the draft genome assembly of Desulfuromonas acetoxidans DSM 684.</title>
        <authorList>
            <consortium name="US DOE Joint Genome Institute (JGI-ORNL)"/>
            <person name="Larimer F."/>
            <person name="Land M."/>
            <person name="Hauser L."/>
        </authorList>
    </citation>
    <scope>NUCLEOTIDE SEQUENCE [LARGE SCALE GENOMIC DNA]</scope>
    <source>
        <strain evidence="3">DSM 684</strain>
    </source>
</reference>
<dbReference type="Gene3D" id="3.40.50.150">
    <property type="entry name" value="Vaccinia Virus protein VP39"/>
    <property type="match status" value="1"/>
</dbReference>